<accession>A0A1G7Y9T2</accession>
<evidence type="ECO:0000256" key="1">
    <source>
        <dbReference type="SAM" id="MobiDB-lite"/>
    </source>
</evidence>
<feature type="compositionally biased region" description="Low complexity" evidence="1">
    <location>
        <begin position="1"/>
        <end position="12"/>
    </location>
</feature>
<dbReference type="EMBL" id="FNCJ01000006">
    <property type="protein sequence ID" value="SDG93129.1"/>
    <property type="molecule type" value="Genomic_DNA"/>
</dbReference>
<evidence type="ECO:0000313" key="3">
    <source>
        <dbReference type="Proteomes" id="UP000199706"/>
    </source>
</evidence>
<proteinExistence type="predicted"/>
<protein>
    <submittedName>
        <fullName evidence="2">Uncharacterized protein</fullName>
    </submittedName>
</protein>
<feature type="region of interest" description="Disordered" evidence="1">
    <location>
        <begin position="1"/>
        <end position="32"/>
    </location>
</feature>
<gene>
    <name evidence="2" type="ORF">SAMN05216466_10695</name>
</gene>
<reference evidence="2 3" key="1">
    <citation type="submission" date="2016-10" db="EMBL/GenBank/DDBJ databases">
        <authorList>
            <person name="de Groot N.N."/>
        </authorList>
    </citation>
    <scope>NUCLEOTIDE SEQUENCE [LARGE SCALE GENOMIC DNA]</scope>
    <source>
        <strain evidence="2 3">LMG 2247</strain>
    </source>
</reference>
<dbReference type="Proteomes" id="UP000199706">
    <property type="component" value="Unassembled WGS sequence"/>
</dbReference>
<dbReference type="RefSeq" id="WP_090685381.1">
    <property type="nucleotide sequence ID" value="NZ_FNCJ01000006.1"/>
</dbReference>
<dbReference type="OrthoDB" id="9134561at2"/>
<name>A0A1G7Y9T2_9BURK</name>
<evidence type="ECO:0000313" key="2">
    <source>
        <dbReference type="EMBL" id="SDG93129.1"/>
    </source>
</evidence>
<sequence>MRTTTTRTSSTTNDRTAAFPRTPEAPHQRTAVDGDTKEVVLNGCRIVMRFSATDGQWWNVRVTHA</sequence>
<dbReference type="AlphaFoldDB" id="A0A1G7Y9T2"/>
<organism evidence="2 3">
    <name type="scientific">Paraburkholderia phenazinium</name>
    <dbReference type="NCBI Taxonomy" id="60549"/>
    <lineage>
        <taxon>Bacteria</taxon>
        <taxon>Pseudomonadati</taxon>
        <taxon>Pseudomonadota</taxon>
        <taxon>Betaproteobacteria</taxon>
        <taxon>Burkholderiales</taxon>
        <taxon>Burkholderiaceae</taxon>
        <taxon>Paraburkholderia</taxon>
    </lineage>
</organism>